<feature type="transmembrane region" description="Helical" evidence="8">
    <location>
        <begin position="93"/>
        <end position="115"/>
    </location>
</feature>
<evidence type="ECO:0000256" key="4">
    <source>
        <dbReference type="ARBA" id="ARBA00022475"/>
    </source>
</evidence>
<dbReference type="InterPro" id="IPR018385">
    <property type="entry name" value="C4_dicarb_anaerob_car-like"/>
</dbReference>
<keyword evidence="3" id="KW-0813">Transport</keyword>
<dbReference type="NCBIfam" id="NF037994">
    <property type="entry name" value="DcuC_1"/>
    <property type="match status" value="1"/>
</dbReference>
<evidence type="ECO:0000256" key="2">
    <source>
        <dbReference type="ARBA" id="ARBA00005275"/>
    </source>
</evidence>
<dbReference type="Pfam" id="PF03606">
    <property type="entry name" value="DcuC"/>
    <property type="match status" value="1"/>
</dbReference>
<evidence type="ECO:0000256" key="3">
    <source>
        <dbReference type="ARBA" id="ARBA00022448"/>
    </source>
</evidence>
<feature type="transmembrane region" description="Helical" evidence="8">
    <location>
        <begin position="6"/>
        <end position="21"/>
    </location>
</feature>
<evidence type="ECO:0000313" key="10">
    <source>
        <dbReference type="Proteomes" id="UP000777002"/>
    </source>
</evidence>
<accession>A0ABS2GSU3</accession>
<proteinExistence type="inferred from homology"/>
<evidence type="ECO:0000256" key="6">
    <source>
        <dbReference type="ARBA" id="ARBA00022989"/>
    </source>
</evidence>
<keyword evidence="5 8" id="KW-0812">Transmembrane</keyword>
<evidence type="ECO:0000256" key="5">
    <source>
        <dbReference type="ARBA" id="ARBA00022692"/>
    </source>
</evidence>
<protein>
    <submittedName>
        <fullName evidence="9">C4-dicarboxylate transporter DcuC</fullName>
    </submittedName>
</protein>
<name>A0ABS2GSU3_9BURK</name>
<feature type="transmembrane region" description="Helical" evidence="8">
    <location>
        <begin position="226"/>
        <end position="246"/>
    </location>
</feature>
<keyword evidence="4" id="KW-1003">Cell membrane</keyword>
<reference evidence="9 10" key="1">
    <citation type="journal article" date="2021" name="Sci. Rep.">
        <title>The distribution of antibiotic resistance genes in chicken gut microbiota commensals.</title>
        <authorList>
            <person name="Juricova H."/>
            <person name="Matiasovicova J."/>
            <person name="Kubasova T."/>
            <person name="Cejkova D."/>
            <person name="Rychlik I."/>
        </authorList>
    </citation>
    <scope>NUCLEOTIDE SEQUENCE [LARGE SCALE GENOMIC DNA]</scope>
    <source>
        <strain evidence="9 10">An562</strain>
    </source>
</reference>
<evidence type="ECO:0000256" key="1">
    <source>
        <dbReference type="ARBA" id="ARBA00004651"/>
    </source>
</evidence>
<feature type="transmembrane region" description="Helical" evidence="8">
    <location>
        <begin position="174"/>
        <end position="201"/>
    </location>
</feature>
<keyword evidence="6 8" id="KW-1133">Transmembrane helix</keyword>
<feature type="transmembrane region" description="Helical" evidence="8">
    <location>
        <begin position="290"/>
        <end position="317"/>
    </location>
</feature>
<evidence type="ECO:0000256" key="7">
    <source>
        <dbReference type="ARBA" id="ARBA00023136"/>
    </source>
</evidence>
<dbReference type="InterPro" id="IPR004669">
    <property type="entry name" value="C4_dicarb_anaerob_car"/>
</dbReference>
<feature type="transmembrane region" description="Helical" evidence="8">
    <location>
        <begin position="28"/>
        <end position="47"/>
    </location>
</feature>
<sequence length="422" mass="43992">MTLLNWVAVVVVILTIAALIKRYETRLVLFTAGLILCCVSMQPMTAFNAFAKSMTNGGLIMAICASMGFAYVSSYTKCDQHLVHLLSKPIRGLGIFLVPICTAVTMIINIAIPSASGCAAAVGSTLIPVMLRAGISPAAAAASVMMGTYGGVLSPGSAHNVYIAKISNMEIMDFIALHTPFSLVLYAIGIVGILVMCIIFKDKGEATDNIQVNVDSKQEEIERPNVIYAMVPLLPIVILVLGNSVLPAIKMGVAQAMVLGAVLCLLITRANPQQFSKTFFNGLGKGYGNILGIIIAAGVFAAGLRAAGLIDTFIALLREANDIARWGGSLGPWFLGTITGSGDAATFAFNEAVTPHAASFGMDIPHLGALAFLSGALGRTSSPIAGAMMVVAGIAMANPVEVAKRTIVPCFIGVIVLAFIIV</sequence>
<comment type="caution">
    <text evidence="9">The sequence shown here is derived from an EMBL/GenBank/DDBJ whole genome shotgun (WGS) entry which is preliminary data.</text>
</comment>
<evidence type="ECO:0000313" key="9">
    <source>
        <dbReference type="EMBL" id="MBM6928910.1"/>
    </source>
</evidence>
<dbReference type="RefSeq" id="WP_205050500.1">
    <property type="nucleotide sequence ID" value="NZ_JACJKX010000011.1"/>
</dbReference>
<keyword evidence="7 8" id="KW-0472">Membrane</keyword>
<dbReference type="PANTHER" id="PTHR42002:SF2">
    <property type="entry name" value="ANAEROBIC C4-DICARBOXYLATE TRANSPORTER DCUC-RELATED"/>
    <property type="match status" value="1"/>
</dbReference>
<comment type="subcellular location">
    <subcellularLocation>
        <location evidence="1">Cell membrane</location>
        <topology evidence="1">Multi-pass membrane protein</topology>
    </subcellularLocation>
</comment>
<dbReference type="NCBIfam" id="TIGR00771">
    <property type="entry name" value="DcuC"/>
    <property type="match status" value="1"/>
</dbReference>
<gene>
    <name evidence="9" type="primary">dcuC</name>
    <name evidence="9" type="ORF">H5985_06475</name>
</gene>
<organism evidence="9 10">
    <name type="scientific">Parasutterella secunda</name>
    <dbReference type="NCBI Taxonomy" id="626947"/>
    <lineage>
        <taxon>Bacteria</taxon>
        <taxon>Pseudomonadati</taxon>
        <taxon>Pseudomonadota</taxon>
        <taxon>Betaproteobacteria</taxon>
        <taxon>Burkholderiales</taxon>
        <taxon>Sutterellaceae</taxon>
        <taxon>Parasutterella</taxon>
    </lineage>
</organism>
<feature type="transmembrane region" description="Helical" evidence="8">
    <location>
        <begin position="53"/>
        <end position="72"/>
    </location>
</feature>
<dbReference type="EMBL" id="JACJKX010000011">
    <property type="protein sequence ID" value="MBM6928910.1"/>
    <property type="molecule type" value="Genomic_DNA"/>
</dbReference>
<keyword evidence="10" id="KW-1185">Reference proteome</keyword>
<feature type="transmembrane region" description="Helical" evidence="8">
    <location>
        <begin position="253"/>
        <end position="270"/>
    </location>
</feature>
<dbReference type="PANTHER" id="PTHR42002">
    <property type="entry name" value="ANAEROBIC C4-DICARBOXYLATE TRANSPORTER DCUC-RELATED"/>
    <property type="match status" value="1"/>
</dbReference>
<comment type="similarity">
    <text evidence="2">Belongs to the DcuC/DcuD transporter (TC 2.A.61) family.</text>
</comment>
<dbReference type="Proteomes" id="UP000777002">
    <property type="component" value="Unassembled WGS sequence"/>
</dbReference>
<evidence type="ECO:0000256" key="8">
    <source>
        <dbReference type="SAM" id="Phobius"/>
    </source>
</evidence>